<keyword evidence="3" id="KW-1185">Reference proteome</keyword>
<dbReference type="Gene3D" id="3.30.870.10">
    <property type="entry name" value="Endonuclease Chain A"/>
    <property type="match status" value="2"/>
</dbReference>
<gene>
    <name evidence="2" type="ORF">ACFOMF_02465</name>
</gene>
<dbReference type="CDD" id="cd09159">
    <property type="entry name" value="PLDc_ybhO_like_2"/>
    <property type="match status" value="1"/>
</dbReference>
<evidence type="ECO:0000313" key="2">
    <source>
        <dbReference type="EMBL" id="MFC3606649.1"/>
    </source>
</evidence>
<dbReference type="PANTHER" id="PTHR21248:SF23">
    <property type="entry name" value="CARDIOLIPIN SYNTHASE B"/>
    <property type="match status" value="1"/>
</dbReference>
<accession>A0ABV7T1H8</accession>
<dbReference type="CDD" id="cd09110">
    <property type="entry name" value="PLDc_CLS_1"/>
    <property type="match status" value="1"/>
</dbReference>
<dbReference type="Pfam" id="PF13091">
    <property type="entry name" value="PLDc_2"/>
    <property type="match status" value="2"/>
</dbReference>
<dbReference type="InterPro" id="IPR001736">
    <property type="entry name" value="PLipase_D/transphosphatidylase"/>
</dbReference>
<feature type="domain" description="PLD phosphodiesterase" evidence="1">
    <location>
        <begin position="111"/>
        <end position="138"/>
    </location>
</feature>
<proteinExistence type="predicted"/>
<evidence type="ECO:0000259" key="1">
    <source>
        <dbReference type="PROSITE" id="PS50035"/>
    </source>
</evidence>
<dbReference type="Proteomes" id="UP001595630">
    <property type="component" value="Unassembled WGS sequence"/>
</dbReference>
<dbReference type="SMART" id="SM00155">
    <property type="entry name" value="PLDc"/>
    <property type="match status" value="2"/>
</dbReference>
<name>A0ABV7T1H8_9GAMM</name>
<sequence>MRIAGPVMPWCGGNRYELLIDGPAFFPVMLEAIGQARHRVDLEFYLVEDGECAERMIAALTAAAARGVRVRCLFDGFGCYKLGQPQRDRLVQGGIALRFYNPLAWRLRFRNLHRDHRKILLVDDSIGFTGGAGITDEFWNPHNGDNYWHDVMVAMRGPILEHWQRLFDAQWAHCNHRPIWDFPLPQRPPRLPDVPFGSQGMGRVAYAAARQHRDILHSLARHLTRAKRRIYLATPYFLPPGKVRRALMRAARRGVEVRLLLTSHHTDNPPVRYAGHRHYPRLLRAGVRIHEYQPHFLHMKMALVDDWVSLGSCNFDHWNLRWNLEANLEAVDPELATQVASCFSRDFAESREITLEHWRTRSLLKRVNHGFWGWLDRSISSFMGR</sequence>
<protein>
    <submittedName>
        <fullName evidence="2">Phosphatidylserine/phosphatidylglycerophosphate/ cardiolipin synthase family protein</fullName>
    </submittedName>
</protein>
<dbReference type="RefSeq" id="WP_386360867.1">
    <property type="nucleotide sequence ID" value="NZ_JBHRXZ010000003.1"/>
</dbReference>
<organism evidence="2 3">
    <name type="scientific">Stutzerimonas tarimensis</name>
    <dbReference type="NCBI Taxonomy" id="1507735"/>
    <lineage>
        <taxon>Bacteria</taxon>
        <taxon>Pseudomonadati</taxon>
        <taxon>Pseudomonadota</taxon>
        <taxon>Gammaproteobacteria</taxon>
        <taxon>Pseudomonadales</taxon>
        <taxon>Pseudomonadaceae</taxon>
        <taxon>Stutzerimonas</taxon>
    </lineage>
</organism>
<dbReference type="InterPro" id="IPR025202">
    <property type="entry name" value="PLD-like_dom"/>
</dbReference>
<dbReference type="EMBL" id="JBHRXZ010000003">
    <property type="protein sequence ID" value="MFC3606649.1"/>
    <property type="molecule type" value="Genomic_DNA"/>
</dbReference>
<dbReference type="PANTHER" id="PTHR21248">
    <property type="entry name" value="CARDIOLIPIN SYNTHASE"/>
    <property type="match status" value="1"/>
</dbReference>
<reference evidence="3" key="1">
    <citation type="journal article" date="2019" name="Int. J. Syst. Evol. Microbiol.">
        <title>The Global Catalogue of Microorganisms (GCM) 10K type strain sequencing project: providing services to taxonomists for standard genome sequencing and annotation.</title>
        <authorList>
            <consortium name="The Broad Institute Genomics Platform"/>
            <consortium name="The Broad Institute Genome Sequencing Center for Infectious Disease"/>
            <person name="Wu L."/>
            <person name="Ma J."/>
        </authorList>
    </citation>
    <scope>NUCLEOTIDE SEQUENCE [LARGE SCALE GENOMIC DNA]</scope>
    <source>
        <strain evidence="3">KCTC 42447</strain>
    </source>
</reference>
<evidence type="ECO:0000313" key="3">
    <source>
        <dbReference type="Proteomes" id="UP001595630"/>
    </source>
</evidence>
<comment type="caution">
    <text evidence="2">The sequence shown here is derived from an EMBL/GenBank/DDBJ whole genome shotgun (WGS) entry which is preliminary data.</text>
</comment>
<dbReference type="SUPFAM" id="SSF56024">
    <property type="entry name" value="Phospholipase D/nuclease"/>
    <property type="match status" value="2"/>
</dbReference>
<dbReference type="PROSITE" id="PS50035">
    <property type="entry name" value="PLD"/>
    <property type="match status" value="1"/>
</dbReference>